<dbReference type="InterPro" id="IPR040079">
    <property type="entry name" value="Glutathione_S-Trfase"/>
</dbReference>
<dbReference type="AlphaFoldDB" id="A0AAJ5WZX1"/>
<dbReference type="InterPro" id="IPR004045">
    <property type="entry name" value="Glutathione_S-Trfase_N"/>
</dbReference>
<dbReference type="InterPro" id="IPR010987">
    <property type="entry name" value="Glutathione-S-Trfase_C-like"/>
</dbReference>
<evidence type="ECO:0000313" key="4">
    <source>
        <dbReference type="Proteomes" id="UP001213664"/>
    </source>
</evidence>
<dbReference type="InterPro" id="IPR036249">
    <property type="entry name" value="Thioredoxin-like_sf"/>
</dbReference>
<dbReference type="PANTHER" id="PTHR44051:SF8">
    <property type="entry name" value="GLUTATHIONE S-TRANSFERASE GSTA"/>
    <property type="match status" value="1"/>
</dbReference>
<dbReference type="EMBL" id="CP119326">
    <property type="protein sequence ID" value="WEK39597.1"/>
    <property type="molecule type" value="Genomic_DNA"/>
</dbReference>
<organism evidence="3 4">
    <name type="scientific">Candidatus Brevundimonas colombiensis</name>
    <dbReference type="NCBI Taxonomy" id="3121376"/>
    <lineage>
        <taxon>Bacteria</taxon>
        <taxon>Pseudomonadati</taxon>
        <taxon>Pseudomonadota</taxon>
        <taxon>Alphaproteobacteria</taxon>
        <taxon>Caulobacterales</taxon>
        <taxon>Caulobacteraceae</taxon>
        <taxon>Brevundimonas</taxon>
    </lineage>
</organism>
<dbReference type="SFLD" id="SFLDS00019">
    <property type="entry name" value="Glutathione_Transferase_(cytos"/>
    <property type="match status" value="1"/>
</dbReference>
<feature type="domain" description="GST N-terminal" evidence="1">
    <location>
        <begin position="31"/>
        <end position="120"/>
    </location>
</feature>
<name>A0AAJ5WZX1_9CAUL</name>
<reference evidence="3" key="1">
    <citation type="submission" date="2023-03" db="EMBL/GenBank/DDBJ databases">
        <title>Andean soil-derived lignocellulolytic bacterial consortium as a source of novel taxa and putative plastic-active enzymes.</title>
        <authorList>
            <person name="Diaz-Garcia L."/>
            <person name="Chuvochina M."/>
            <person name="Feuerriegel G."/>
            <person name="Bunk B."/>
            <person name="Sproer C."/>
            <person name="Streit W.R."/>
            <person name="Rodriguez L.M."/>
            <person name="Overmann J."/>
            <person name="Jimenez D.J."/>
        </authorList>
    </citation>
    <scope>NUCLEOTIDE SEQUENCE</scope>
    <source>
        <strain evidence="3">MAG 833</strain>
    </source>
</reference>
<accession>A0AAJ5WZX1</accession>
<gene>
    <name evidence="3" type="ORF">P0Y50_13825</name>
</gene>
<dbReference type="PROSITE" id="PS50405">
    <property type="entry name" value="GST_CTER"/>
    <property type="match status" value="1"/>
</dbReference>
<dbReference type="SUPFAM" id="SSF47616">
    <property type="entry name" value="GST C-terminal domain-like"/>
    <property type="match status" value="1"/>
</dbReference>
<dbReference type="SFLD" id="SFLDG00358">
    <property type="entry name" value="Main_(cytGST)"/>
    <property type="match status" value="1"/>
</dbReference>
<evidence type="ECO:0000313" key="3">
    <source>
        <dbReference type="EMBL" id="WEK39597.1"/>
    </source>
</evidence>
<dbReference type="Pfam" id="PF00043">
    <property type="entry name" value="GST_C"/>
    <property type="match status" value="1"/>
</dbReference>
<dbReference type="SFLD" id="SFLDG01150">
    <property type="entry name" value="Main.1:_Beta-like"/>
    <property type="match status" value="1"/>
</dbReference>
<dbReference type="PANTHER" id="PTHR44051">
    <property type="entry name" value="GLUTATHIONE S-TRANSFERASE-RELATED"/>
    <property type="match status" value="1"/>
</dbReference>
<dbReference type="CDD" id="cd03188">
    <property type="entry name" value="GST_C_Beta"/>
    <property type="match status" value="1"/>
</dbReference>
<dbReference type="InterPro" id="IPR004046">
    <property type="entry name" value="GST_C"/>
</dbReference>
<dbReference type="Proteomes" id="UP001213664">
    <property type="component" value="Chromosome"/>
</dbReference>
<feature type="domain" description="GST C-terminal" evidence="2">
    <location>
        <begin position="125"/>
        <end position="249"/>
    </location>
</feature>
<sequence>MAGWRPGAEARRDCAIEQKSPVTSSIRKRKIAMHRLYYSPGACSLAVHIVLEEIGEPYEAEVRSAKNGEGTTTADYLTLNPKGRVPALTGVAGGTEGAPGLLTEAVAILLFLARSYPEAKLMPVDPTGEARCLEWLSWISIDLHGIGYGQLWRPHRFVPDPALYEAVKAKGTENIRSACDHIEHILSDGRDWAVPGQYTVVDSYLLVFWLWGRRIGLESDASWPNWARLMNKVLDRRAVKQALSQEGLA</sequence>
<dbReference type="Gene3D" id="1.20.1050.10">
    <property type="match status" value="1"/>
</dbReference>
<evidence type="ECO:0000259" key="1">
    <source>
        <dbReference type="PROSITE" id="PS50404"/>
    </source>
</evidence>
<dbReference type="CDD" id="cd03057">
    <property type="entry name" value="GST_N_Beta"/>
    <property type="match status" value="1"/>
</dbReference>
<dbReference type="Gene3D" id="3.40.30.10">
    <property type="entry name" value="Glutaredoxin"/>
    <property type="match status" value="1"/>
</dbReference>
<dbReference type="InterPro" id="IPR036282">
    <property type="entry name" value="Glutathione-S-Trfase_C_sf"/>
</dbReference>
<protein>
    <submittedName>
        <fullName evidence="3">Glutathione binding-like protein</fullName>
    </submittedName>
</protein>
<dbReference type="Pfam" id="PF13409">
    <property type="entry name" value="GST_N_2"/>
    <property type="match status" value="1"/>
</dbReference>
<dbReference type="PROSITE" id="PS50404">
    <property type="entry name" value="GST_NTER"/>
    <property type="match status" value="1"/>
</dbReference>
<dbReference type="SUPFAM" id="SSF52833">
    <property type="entry name" value="Thioredoxin-like"/>
    <property type="match status" value="1"/>
</dbReference>
<evidence type="ECO:0000259" key="2">
    <source>
        <dbReference type="PROSITE" id="PS50405"/>
    </source>
</evidence>
<proteinExistence type="predicted"/>